<feature type="non-terminal residue" evidence="1">
    <location>
        <position position="57"/>
    </location>
</feature>
<organism evidence="1 2">
    <name type="scientific">Rotaria socialis</name>
    <dbReference type="NCBI Taxonomy" id="392032"/>
    <lineage>
        <taxon>Eukaryota</taxon>
        <taxon>Metazoa</taxon>
        <taxon>Spiralia</taxon>
        <taxon>Gnathifera</taxon>
        <taxon>Rotifera</taxon>
        <taxon>Eurotatoria</taxon>
        <taxon>Bdelloidea</taxon>
        <taxon>Philodinida</taxon>
        <taxon>Philodinidae</taxon>
        <taxon>Rotaria</taxon>
    </lineage>
</organism>
<gene>
    <name evidence="1" type="ORF">UJA718_LOCUS49316</name>
</gene>
<proteinExistence type="predicted"/>
<dbReference type="EMBL" id="CAJOBP010102960">
    <property type="protein sequence ID" value="CAF4981264.1"/>
    <property type="molecule type" value="Genomic_DNA"/>
</dbReference>
<dbReference type="AlphaFoldDB" id="A0A821ZJB7"/>
<reference evidence="1" key="1">
    <citation type="submission" date="2021-02" db="EMBL/GenBank/DDBJ databases">
        <authorList>
            <person name="Nowell W R."/>
        </authorList>
    </citation>
    <scope>NUCLEOTIDE SEQUENCE</scope>
</reference>
<sequence length="57" mass="6378">MAIAALTSFSEEQTNSFDYDNTYLYAEEISRLDDISSFTTVTSNLTKTLNTIEQDAS</sequence>
<evidence type="ECO:0000313" key="1">
    <source>
        <dbReference type="EMBL" id="CAF4981264.1"/>
    </source>
</evidence>
<keyword evidence="2" id="KW-1185">Reference proteome</keyword>
<dbReference type="Proteomes" id="UP000663873">
    <property type="component" value="Unassembled WGS sequence"/>
</dbReference>
<accession>A0A821ZJB7</accession>
<evidence type="ECO:0000313" key="2">
    <source>
        <dbReference type="Proteomes" id="UP000663873"/>
    </source>
</evidence>
<comment type="caution">
    <text evidence="1">The sequence shown here is derived from an EMBL/GenBank/DDBJ whole genome shotgun (WGS) entry which is preliminary data.</text>
</comment>
<protein>
    <submittedName>
        <fullName evidence="1">Uncharacterized protein</fullName>
    </submittedName>
</protein>
<name>A0A821ZJB7_9BILA</name>